<evidence type="ECO:0000313" key="2">
    <source>
        <dbReference type="Proteomes" id="UP000638188"/>
    </source>
</evidence>
<comment type="caution">
    <text evidence="1">The sequence shown here is derived from an EMBL/GenBank/DDBJ whole genome shotgun (WGS) entry which is preliminary data.</text>
</comment>
<keyword evidence="2" id="KW-1185">Reference proteome</keyword>
<proteinExistence type="predicted"/>
<name>A0ABQ1NXK8_9GAMM</name>
<dbReference type="EMBL" id="BMFF01000001">
    <property type="protein sequence ID" value="GGC87213.1"/>
    <property type="molecule type" value="Genomic_DNA"/>
</dbReference>
<accession>A0ABQ1NXK8</accession>
<reference evidence="2" key="1">
    <citation type="journal article" date="2019" name="Int. J. Syst. Evol. Microbiol.">
        <title>The Global Catalogue of Microorganisms (GCM) 10K type strain sequencing project: providing services to taxonomists for standard genome sequencing and annotation.</title>
        <authorList>
            <consortium name="The Broad Institute Genomics Platform"/>
            <consortium name="The Broad Institute Genome Sequencing Center for Infectious Disease"/>
            <person name="Wu L."/>
            <person name="Ma J."/>
        </authorList>
    </citation>
    <scope>NUCLEOTIDE SEQUENCE [LARGE SCALE GENOMIC DNA]</scope>
    <source>
        <strain evidence="2">CGMCC 1.12482</strain>
    </source>
</reference>
<protein>
    <submittedName>
        <fullName evidence="1">Uncharacterized protein</fullName>
    </submittedName>
</protein>
<dbReference type="Proteomes" id="UP000638188">
    <property type="component" value="Unassembled WGS sequence"/>
</dbReference>
<sequence>MTDTIATYLMMLLRMSIQIQTQGKHLAEFNYWENLGRVSVRVLSNGAGTVHEGKALSIDISGVVHIRSTARIGEIDPESRTYPSTEAGVIACLERAATELKAYVDGSISDPIQEARHAA</sequence>
<gene>
    <name evidence="1" type="ORF">GCM10007418_03740</name>
</gene>
<organism evidence="1 2">
    <name type="scientific">Halopseudomonas salina</name>
    <dbReference type="NCBI Taxonomy" id="1323744"/>
    <lineage>
        <taxon>Bacteria</taxon>
        <taxon>Pseudomonadati</taxon>
        <taxon>Pseudomonadota</taxon>
        <taxon>Gammaproteobacteria</taxon>
        <taxon>Pseudomonadales</taxon>
        <taxon>Pseudomonadaceae</taxon>
        <taxon>Halopseudomonas</taxon>
    </lineage>
</organism>
<dbReference type="RefSeq" id="WP_150277539.1">
    <property type="nucleotide sequence ID" value="NZ_BMFF01000001.1"/>
</dbReference>
<evidence type="ECO:0000313" key="1">
    <source>
        <dbReference type="EMBL" id="GGC87213.1"/>
    </source>
</evidence>